<dbReference type="GO" id="GO:0043571">
    <property type="term" value="P:maintenance of CRISPR repeat elements"/>
    <property type="evidence" value="ECO:0007669"/>
    <property type="project" value="InterPro"/>
</dbReference>
<dbReference type="GO" id="GO:0004521">
    <property type="term" value="F:RNA endonuclease activity"/>
    <property type="evidence" value="ECO:0007669"/>
    <property type="project" value="InterPro"/>
</dbReference>
<dbReference type="SUPFAM" id="SSF143430">
    <property type="entry name" value="TTP0101/SSO1404-like"/>
    <property type="match status" value="1"/>
</dbReference>
<evidence type="ECO:0000256" key="3">
    <source>
        <dbReference type="ARBA" id="ARBA00022723"/>
    </source>
</evidence>
<dbReference type="AlphaFoldDB" id="A0A645BH34"/>
<keyword evidence="5 8" id="KW-0378">Hydrolase</keyword>
<dbReference type="EC" id="3.1.-.-" evidence="8"/>
<evidence type="ECO:0000313" key="8">
    <source>
        <dbReference type="EMBL" id="MPM64582.1"/>
    </source>
</evidence>
<keyword evidence="4" id="KW-0255">Endonuclease</keyword>
<keyword evidence="7" id="KW-0051">Antiviral defense</keyword>
<comment type="cofactor">
    <cofactor evidence="1">
        <name>Mg(2+)</name>
        <dbReference type="ChEBI" id="CHEBI:18420"/>
    </cofactor>
</comment>
<comment type="caution">
    <text evidence="8">The sequence shown here is derived from an EMBL/GenBank/DDBJ whole genome shotgun (WGS) entry which is preliminary data.</text>
</comment>
<evidence type="ECO:0000256" key="6">
    <source>
        <dbReference type="ARBA" id="ARBA00022842"/>
    </source>
</evidence>
<reference evidence="8" key="1">
    <citation type="submission" date="2019-08" db="EMBL/GenBank/DDBJ databases">
        <authorList>
            <person name="Kucharzyk K."/>
            <person name="Murdoch R.W."/>
            <person name="Higgins S."/>
            <person name="Loffler F."/>
        </authorList>
    </citation>
    <scope>NUCLEOTIDE SEQUENCE</scope>
</reference>
<dbReference type="HAMAP" id="MF_01471">
    <property type="entry name" value="Cas2"/>
    <property type="match status" value="1"/>
</dbReference>
<dbReference type="GO" id="GO:0051607">
    <property type="term" value="P:defense response to virus"/>
    <property type="evidence" value="ECO:0007669"/>
    <property type="project" value="UniProtKB-KW"/>
</dbReference>
<evidence type="ECO:0000256" key="5">
    <source>
        <dbReference type="ARBA" id="ARBA00022801"/>
    </source>
</evidence>
<dbReference type="NCBIfam" id="TIGR01573">
    <property type="entry name" value="cas2"/>
    <property type="match status" value="1"/>
</dbReference>
<dbReference type="InterPro" id="IPR019199">
    <property type="entry name" value="Virulence_VapD/CRISPR_Cas2"/>
</dbReference>
<proteinExistence type="inferred from homology"/>
<accession>A0A645BH34</accession>
<evidence type="ECO:0000256" key="2">
    <source>
        <dbReference type="ARBA" id="ARBA00022722"/>
    </source>
</evidence>
<dbReference type="Pfam" id="PF09827">
    <property type="entry name" value="CRISPR_Cas2"/>
    <property type="match status" value="1"/>
</dbReference>
<dbReference type="InterPro" id="IPR021127">
    <property type="entry name" value="CRISPR_associated_Cas2"/>
</dbReference>
<evidence type="ECO:0000256" key="4">
    <source>
        <dbReference type="ARBA" id="ARBA00022759"/>
    </source>
</evidence>
<gene>
    <name evidence="8" type="primary">cas2_23</name>
    <name evidence="8" type="ORF">SDC9_111469</name>
</gene>
<dbReference type="GO" id="GO:0046872">
    <property type="term" value="F:metal ion binding"/>
    <property type="evidence" value="ECO:0007669"/>
    <property type="project" value="UniProtKB-KW"/>
</dbReference>
<dbReference type="EMBL" id="VSSQ01020032">
    <property type="protein sequence ID" value="MPM64582.1"/>
    <property type="molecule type" value="Genomic_DNA"/>
</dbReference>
<keyword evidence="6" id="KW-0460">Magnesium</keyword>
<protein>
    <submittedName>
        <fullName evidence="8">CRISPR-associated endoribonuclease Cas2</fullName>
        <ecNumber evidence="8">3.1.-.-</ecNumber>
    </submittedName>
</protein>
<keyword evidence="3" id="KW-0479">Metal-binding</keyword>
<organism evidence="8">
    <name type="scientific">bioreactor metagenome</name>
    <dbReference type="NCBI Taxonomy" id="1076179"/>
    <lineage>
        <taxon>unclassified sequences</taxon>
        <taxon>metagenomes</taxon>
        <taxon>ecological metagenomes</taxon>
    </lineage>
</organism>
<keyword evidence="2" id="KW-0540">Nuclease</keyword>
<dbReference type="CDD" id="cd09638">
    <property type="entry name" value="Cas2_I_II_III"/>
    <property type="match status" value="1"/>
</dbReference>
<name>A0A645BH34_9ZZZZ</name>
<evidence type="ECO:0000256" key="7">
    <source>
        <dbReference type="ARBA" id="ARBA00023118"/>
    </source>
</evidence>
<evidence type="ECO:0000256" key="1">
    <source>
        <dbReference type="ARBA" id="ARBA00001946"/>
    </source>
</evidence>
<sequence>MNRLMRILVMFDLPVKAKAQRRVATQFRNFLIKDGYHMVQFSVYARVCNGTDSIEAHRRRLLLALPPKGSVRMLVVTEKQYGAIEILVGKP</sequence>
<dbReference type="GO" id="GO:0016787">
    <property type="term" value="F:hydrolase activity"/>
    <property type="evidence" value="ECO:0007669"/>
    <property type="project" value="UniProtKB-KW"/>
</dbReference>